<feature type="region of interest" description="Disordered" evidence="1">
    <location>
        <begin position="689"/>
        <end position="714"/>
    </location>
</feature>
<dbReference type="EMBL" id="CAUJNA010000246">
    <property type="protein sequence ID" value="CAJ1374343.1"/>
    <property type="molecule type" value="Genomic_DNA"/>
</dbReference>
<sequence>MPMLANLGAGEVENQQAIASFLPASCDLGYPSVSPAQRTDSLRSTPGHCESPRLPPSSREKERFSGMPLCGVDHLDSTPNSAPRACSESDAQLTTPGHRASPELPPSSREKERFSSMPLCGVDHEQGIRLLRSCLARALGDDAYLGTERSSSTPSWGSSSDWEAMRAEVVKCLSEHSAAPPNQIVCVPAAFFRDADFQVPDADAEAVLVHGGVDNTMGPSCSGSHFMPLLTADQFSSVPVGRGHVRWRDMVSSVASRGTAAALDQVRDQGDCYFHSILVLLHFKGVRFARLGPAADVPVTEVDSTPNSAPRACSESDTQLTPTQAAAATCARRGVCFEDALQQQQQAGSMQEDPFDKMLVTMSEAVKGESLQQVVFPDRLFQGLGNKQQVYDSVKSWVVSAYQATGHHRTVAADVDFDLRTMTAEPFAVAVDTALLAVIEANIGFLEAPGTTLQHEDDSGHSISPASPVMVGSASSTRKSHLIRASDDWMLTSPEATEIFASAQVMNTDCTTKGVRLSLQEHGRCAISSDEAANTFLTKYSDKDCGLHFLAPAKLNTWTQCEHDGPATGQGKMTLSQYNFLLKVAGQVQVCEQILLPKDSKLKQGDKCVEQPGEVVFAAPEDDLEPLEQDDVLKQQILSKAPSHEPFTAKDIRDWFKNKRHHWYRANLASKISSACSSLVNAGLLQTVEGGGEPAGTKSAMRGTGSRGRPAAVVRKRSLATVQADDVAETERKRLRVGLSSFQ</sequence>
<feature type="region of interest" description="Disordered" evidence="1">
    <location>
        <begin position="26"/>
        <end position="113"/>
    </location>
</feature>
<name>A0AA36HUA5_9DINO</name>
<feature type="region of interest" description="Disordered" evidence="1">
    <location>
        <begin position="454"/>
        <end position="474"/>
    </location>
</feature>
<dbReference type="Proteomes" id="UP001178507">
    <property type="component" value="Unassembled WGS sequence"/>
</dbReference>
<dbReference type="AlphaFoldDB" id="A0AA36HUA5"/>
<protein>
    <submittedName>
        <fullName evidence="2">Uncharacterized protein</fullName>
    </submittedName>
</protein>
<evidence type="ECO:0000313" key="2">
    <source>
        <dbReference type="EMBL" id="CAJ1374343.1"/>
    </source>
</evidence>
<accession>A0AA36HUA5</accession>
<evidence type="ECO:0000256" key="1">
    <source>
        <dbReference type="SAM" id="MobiDB-lite"/>
    </source>
</evidence>
<proteinExistence type="predicted"/>
<reference evidence="2" key="1">
    <citation type="submission" date="2023-08" db="EMBL/GenBank/DDBJ databases">
        <authorList>
            <person name="Chen Y."/>
            <person name="Shah S."/>
            <person name="Dougan E. K."/>
            <person name="Thang M."/>
            <person name="Chan C."/>
        </authorList>
    </citation>
    <scope>NUCLEOTIDE SEQUENCE</scope>
</reference>
<organism evidence="2 3">
    <name type="scientific">Effrenium voratum</name>
    <dbReference type="NCBI Taxonomy" id="2562239"/>
    <lineage>
        <taxon>Eukaryota</taxon>
        <taxon>Sar</taxon>
        <taxon>Alveolata</taxon>
        <taxon>Dinophyceae</taxon>
        <taxon>Suessiales</taxon>
        <taxon>Symbiodiniaceae</taxon>
        <taxon>Effrenium</taxon>
    </lineage>
</organism>
<evidence type="ECO:0000313" key="3">
    <source>
        <dbReference type="Proteomes" id="UP001178507"/>
    </source>
</evidence>
<feature type="compositionally biased region" description="Polar residues" evidence="1">
    <location>
        <begin position="34"/>
        <end position="44"/>
    </location>
</feature>
<keyword evidence="3" id="KW-1185">Reference proteome</keyword>
<gene>
    <name evidence="2" type="ORF">EVOR1521_LOCUS3917</name>
</gene>
<comment type="caution">
    <text evidence="2">The sequence shown here is derived from an EMBL/GenBank/DDBJ whole genome shotgun (WGS) entry which is preliminary data.</text>
</comment>